<protein>
    <submittedName>
        <fullName evidence="1">Uncharacterized protein</fullName>
    </submittedName>
</protein>
<reference evidence="1 2" key="1">
    <citation type="journal article" date="2018" name="Front. Plant Sci.">
        <title>Red Clover (Trifolium pratense) and Zigzag Clover (T. medium) - A Picture of Genomic Similarities and Differences.</title>
        <authorList>
            <person name="Dluhosova J."/>
            <person name="Istvanek J."/>
            <person name="Nedelnik J."/>
            <person name="Repkova J."/>
        </authorList>
    </citation>
    <scope>NUCLEOTIDE SEQUENCE [LARGE SCALE GENOMIC DNA]</scope>
    <source>
        <strain evidence="2">cv. 10/8</strain>
        <tissue evidence="1">Leaf</tissue>
    </source>
</reference>
<evidence type="ECO:0000313" key="2">
    <source>
        <dbReference type="Proteomes" id="UP000265520"/>
    </source>
</evidence>
<dbReference type="Proteomes" id="UP000265520">
    <property type="component" value="Unassembled WGS sequence"/>
</dbReference>
<dbReference type="EMBL" id="LXQA010469461">
    <property type="protein sequence ID" value="MCI53826.1"/>
    <property type="molecule type" value="Genomic_DNA"/>
</dbReference>
<accession>A0A392T0Z1</accession>
<keyword evidence="2" id="KW-1185">Reference proteome</keyword>
<dbReference type="AlphaFoldDB" id="A0A392T0Z1"/>
<sequence>MTGTTVVELVRHTFVNGAINPNINIIVDVIGSE</sequence>
<feature type="non-terminal residue" evidence="1">
    <location>
        <position position="33"/>
    </location>
</feature>
<name>A0A392T0Z1_9FABA</name>
<organism evidence="1 2">
    <name type="scientific">Trifolium medium</name>
    <dbReference type="NCBI Taxonomy" id="97028"/>
    <lineage>
        <taxon>Eukaryota</taxon>
        <taxon>Viridiplantae</taxon>
        <taxon>Streptophyta</taxon>
        <taxon>Embryophyta</taxon>
        <taxon>Tracheophyta</taxon>
        <taxon>Spermatophyta</taxon>
        <taxon>Magnoliopsida</taxon>
        <taxon>eudicotyledons</taxon>
        <taxon>Gunneridae</taxon>
        <taxon>Pentapetalae</taxon>
        <taxon>rosids</taxon>
        <taxon>fabids</taxon>
        <taxon>Fabales</taxon>
        <taxon>Fabaceae</taxon>
        <taxon>Papilionoideae</taxon>
        <taxon>50 kb inversion clade</taxon>
        <taxon>NPAAA clade</taxon>
        <taxon>Hologalegina</taxon>
        <taxon>IRL clade</taxon>
        <taxon>Trifolieae</taxon>
        <taxon>Trifolium</taxon>
    </lineage>
</organism>
<evidence type="ECO:0000313" key="1">
    <source>
        <dbReference type="EMBL" id="MCI53826.1"/>
    </source>
</evidence>
<proteinExistence type="predicted"/>
<comment type="caution">
    <text evidence="1">The sequence shown here is derived from an EMBL/GenBank/DDBJ whole genome shotgun (WGS) entry which is preliminary data.</text>
</comment>